<comment type="cofactor">
    <cofactor evidence="1">
        <name>FAD</name>
        <dbReference type="ChEBI" id="CHEBI:57692"/>
    </cofactor>
</comment>
<dbReference type="Pfam" id="PF01565">
    <property type="entry name" value="FAD_binding_4"/>
    <property type="match status" value="1"/>
</dbReference>
<dbReference type="Pfam" id="PF08031">
    <property type="entry name" value="BBE"/>
    <property type="match status" value="1"/>
</dbReference>
<evidence type="ECO:0000256" key="2">
    <source>
        <dbReference type="ARBA" id="ARBA00005466"/>
    </source>
</evidence>
<keyword evidence="5" id="KW-0560">Oxidoreductase</keyword>
<dbReference type="Gene3D" id="3.40.462.20">
    <property type="match status" value="1"/>
</dbReference>
<keyword evidence="6" id="KW-0732">Signal</keyword>
<reference evidence="8" key="1">
    <citation type="submission" date="2015-01" db="EMBL/GenBank/DDBJ databases">
        <authorList>
            <person name="Durling Mikael"/>
        </authorList>
    </citation>
    <scope>NUCLEOTIDE SEQUENCE</scope>
</reference>
<dbReference type="EMBL" id="CDPU01000034">
    <property type="protein sequence ID" value="CEO53243.1"/>
    <property type="molecule type" value="Genomic_DNA"/>
</dbReference>
<dbReference type="PANTHER" id="PTHR42973:SF9">
    <property type="entry name" value="FAD-BINDING PCMH-TYPE DOMAIN-CONTAINING PROTEIN-RELATED"/>
    <property type="match status" value="1"/>
</dbReference>
<feature type="chain" id="PRO_5002117945" description="FAD-binding PCMH-type domain-containing protein" evidence="6">
    <location>
        <begin position="22"/>
        <end position="513"/>
    </location>
</feature>
<dbReference type="InterPro" id="IPR036318">
    <property type="entry name" value="FAD-bd_PCMH-like_sf"/>
</dbReference>
<protein>
    <recommendedName>
        <fullName evidence="7">FAD-binding PCMH-type domain-containing protein</fullName>
    </recommendedName>
</protein>
<evidence type="ECO:0000313" key="8">
    <source>
        <dbReference type="EMBL" id="CEO53243.1"/>
    </source>
</evidence>
<dbReference type="GO" id="GO:0016491">
    <property type="term" value="F:oxidoreductase activity"/>
    <property type="evidence" value="ECO:0007669"/>
    <property type="project" value="UniProtKB-KW"/>
</dbReference>
<evidence type="ECO:0000256" key="5">
    <source>
        <dbReference type="ARBA" id="ARBA00023002"/>
    </source>
</evidence>
<keyword evidence="4" id="KW-0274">FAD</keyword>
<sequence>MRVFTKEVIAAVSVWAWSAAALSIPAIRDVASQICPRSMEEMQQLQDKLSSTAKIYFPGSTEFVEASVRWSNLHAPTVNVVVVPGTEQDVSETIKFANKQNIPFLAYNGHHGATTTLGSMSYGIEIFLKQLNSIQIATDGKSVTVGGGINSKVVTDTLWAAGKQTVTGTCECVSYLGPALGGGHGWLQGHHGLLADQFLSMNVVLADGSIKTIDENSDLWWGMKGAGHNFGIVTSLTSKIYDIQHTNWSIVTFIFSGDKVEAVYEAANKFLPKNGKQATDVHNWSYWLRSSDLDPVNPVIIFYLIQEGVNAVDSAYSQAFYDIGPIVATPQTGTYRDLAKWTNIAMDSQPCLDLGTNNPRFPIYLDSYNVAAQKKVYEAFAEVTSGSSAFNGSLFMFESYAVQGVRDISAASSAFAFRSESILAAPLLSYTPNGSALDAQATEFGNKLRDILHEATGRDILRTYINYSFGDETQQEIYGNENWRQCRLKTLKKKYDPEGKFSFYAPLVYNEHK</sequence>
<dbReference type="AlphaFoldDB" id="A0A0B7K7C5"/>
<comment type="similarity">
    <text evidence="2">Belongs to the oxygen-dependent FAD-linked oxidoreductase family.</text>
</comment>
<evidence type="ECO:0000256" key="6">
    <source>
        <dbReference type="SAM" id="SignalP"/>
    </source>
</evidence>
<feature type="domain" description="FAD-binding PCMH-type" evidence="7">
    <location>
        <begin position="73"/>
        <end position="243"/>
    </location>
</feature>
<dbReference type="InterPro" id="IPR016167">
    <property type="entry name" value="FAD-bd_PCMH_sub1"/>
</dbReference>
<organism evidence="8">
    <name type="scientific">Bionectria ochroleuca</name>
    <name type="common">Gliocladium roseum</name>
    <dbReference type="NCBI Taxonomy" id="29856"/>
    <lineage>
        <taxon>Eukaryota</taxon>
        <taxon>Fungi</taxon>
        <taxon>Dikarya</taxon>
        <taxon>Ascomycota</taxon>
        <taxon>Pezizomycotina</taxon>
        <taxon>Sordariomycetes</taxon>
        <taxon>Hypocreomycetidae</taxon>
        <taxon>Hypocreales</taxon>
        <taxon>Bionectriaceae</taxon>
        <taxon>Clonostachys</taxon>
    </lineage>
</organism>
<name>A0A0B7K7C5_BIOOC</name>
<dbReference type="InterPro" id="IPR050416">
    <property type="entry name" value="FAD-linked_Oxidoreductase"/>
</dbReference>
<evidence type="ECO:0000256" key="3">
    <source>
        <dbReference type="ARBA" id="ARBA00022630"/>
    </source>
</evidence>
<dbReference type="Gene3D" id="3.30.465.10">
    <property type="match status" value="1"/>
</dbReference>
<proteinExistence type="inferred from homology"/>
<dbReference type="SUPFAM" id="SSF56176">
    <property type="entry name" value="FAD-binding/transporter-associated domain-like"/>
    <property type="match status" value="1"/>
</dbReference>
<dbReference type="InterPro" id="IPR012951">
    <property type="entry name" value="BBE"/>
</dbReference>
<gene>
    <name evidence="8" type="ORF">BN869_000009301_1</name>
</gene>
<accession>A0A0B7K7C5</accession>
<feature type="signal peptide" evidence="6">
    <location>
        <begin position="1"/>
        <end position="21"/>
    </location>
</feature>
<dbReference type="PROSITE" id="PS51387">
    <property type="entry name" value="FAD_PCMH"/>
    <property type="match status" value="1"/>
</dbReference>
<dbReference type="InterPro" id="IPR016169">
    <property type="entry name" value="FAD-bd_PCMH_sub2"/>
</dbReference>
<evidence type="ECO:0000256" key="4">
    <source>
        <dbReference type="ARBA" id="ARBA00022827"/>
    </source>
</evidence>
<evidence type="ECO:0000259" key="7">
    <source>
        <dbReference type="PROSITE" id="PS51387"/>
    </source>
</evidence>
<dbReference type="PANTHER" id="PTHR42973">
    <property type="entry name" value="BINDING OXIDOREDUCTASE, PUTATIVE (AFU_ORTHOLOGUE AFUA_1G17690)-RELATED"/>
    <property type="match status" value="1"/>
</dbReference>
<dbReference type="Gene3D" id="3.30.43.10">
    <property type="entry name" value="Uridine Diphospho-n-acetylenolpyruvylglucosamine Reductase, domain 2"/>
    <property type="match status" value="1"/>
</dbReference>
<keyword evidence="3" id="KW-0285">Flavoprotein</keyword>
<dbReference type="InterPro" id="IPR006094">
    <property type="entry name" value="Oxid_FAD_bind_N"/>
</dbReference>
<dbReference type="InterPro" id="IPR016166">
    <property type="entry name" value="FAD-bd_PCMH"/>
</dbReference>
<evidence type="ECO:0000256" key="1">
    <source>
        <dbReference type="ARBA" id="ARBA00001974"/>
    </source>
</evidence>
<dbReference type="GO" id="GO:0071949">
    <property type="term" value="F:FAD binding"/>
    <property type="evidence" value="ECO:0007669"/>
    <property type="project" value="InterPro"/>
</dbReference>